<dbReference type="GO" id="GO:0005509">
    <property type="term" value="F:calcium ion binding"/>
    <property type="evidence" value="ECO:0007669"/>
    <property type="project" value="InterPro"/>
</dbReference>
<organism evidence="18 19">
    <name type="scientific">Elysia marginata</name>
    <dbReference type="NCBI Taxonomy" id="1093978"/>
    <lineage>
        <taxon>Eukaryota</taxon>
        <taxon>Metazoa</taxon>
        <taxon>Spiralia</taxon>
        <taxon>Lophotrochozoa</taxon>
        <taxon>Mollusca</taxon>
        <taxon>Gastropoda</taxon>
        <taxon>Heterobranchia</taxon>
        <taxon>Euthyneura</taxon>
        <taxon>Panpulmonata</taxon>
        <taxon>Sacoglossa</taxon>
        <taxon>Placobranchoidea</taxon>
        <taxon>Plakobranchidae</taxon>
        <taxon>Elysia</taxon>
    </lineage>
</organism>
<feature type="binding site" evidence="14">
    <location>
        <position position="326"/>
    </location>
    <ligand>
        <name>an alpha-D-glucoside</name>
        <dbReference type="ChEBI" id="CHEBI:22390"/>
    </ligand>
</feature>
<feature type="disulfide bond" evidence="15">
    <location>
        <begin position="134"/>
        <end position="166"/>
    </location>
</feature>
<feature type="region of interest" description="Disordered" evidence="17">
    <location>
        <begin position="231"/>
        <end position="266"/>
    </location>
</feature>
<dbReference type="AlphaFoldDB" id="A0AAV4G5C3"/>
<feature type="binding site" evidence="14">
    <location>
        <position position="140"/>
    </location>
    <ligand>
        <name>an alpha-D-glucoside</name>
        <dbReference type="ChEBI" id="CHEBI:22390"/>
    </ligand>
</feature>
<keyword evidence="6" id="KW-0430">Lectin</keyword>
<dbReference type="GO" id="GO:0051082">
    <property type="term" value="F:unfolded protein binding"/>
    <property type="evidence" value="ECO:0007669"/>
    <property type="project" value="InterPro"/>
</dbReference>
<accession>A0AAV4G5C3</accession>
<dbReference type="InterPro" id="IPR009033">
    <property type="entry name" value="Calreticulin/calnexin_P_dom_sf"/>
</dbReference>
<evidence type="ECO:0000313" key="18">
    <source>
        <dbReference type="EMBL" id="GFR80454.1"/>
    </source>
</evidence>
<reference evidence="18 19" key="1">
    <citation type="journal article" date="2021" name="Elife">
        <title>Chloroplast acquisition without the gene transfer in kleptoplastic sea slugs, Plakobranchus ocellatus.</title>
        <authorList>
            <person name="Maeda T."/>
            <person name="Takahashi S."/>
            <person name="Yoshida T."/>
            <person name="Shimamura S."/>
            <person name="Takaki Y."/>
            <person name="Nagai Y."/>
            <person name="Toyoda A."/>
            <person name="Suzuki Y."/>
            <person name="Arimoto A."/>
            <person name="Ishii H."/>
            <person name="Satoh N."/>
            <person name="Nishiyama T."/>
            <person name="Hasebe M."/>
            <person name="Maruyama T."/>
            <person name="Minagawa J."/>
            <person name="Obokata J."/>
            <person name="Shigenobu S."/>
        </authorList>
    </citation>
    <scope>NUCLEOTIDE SEQUENCE [LARGE SCALE GENOMIC DNA]</scope>
</reference>
<gene>
    <name evidence="18" type="ORF">ElyMa_005898300</name>
</gene>
<keyword evidence="7" id="KW-0677">Repeat</keyword>
<dbReference type="PANTHER" id="PTHR11073">
    <property type="entry name" value="CALRETICULIN AND CALNEXIN"/>
    <property type="match status" value="1"/>
</dbReference>
<dbReference type="SUPFAM" id="SSF63887">
    <property type="entry name" value="P-domain of calnexin/calreticulin"/>
    <property type="match status" value="1"/>
</dbReference>
<keyword evidence="19" id="KW-1185">Reference proteome</keyword>
<evidence type="ECO:0000256" key="5">
    <source>
        <dbReference type="ARBA" id="ARBA00022729"/>
    </source>
</evidence>
<feature type="binding site" evidence="14">
    <location>
        <position position="157"/>
    </location>
    <ligand>
        <name>an alpha-D-glucoside</name>
        <dbReference type="ChEBI" id="CHEBI:22390"/>
    </ligand>
</feature>
<dbReference type="SUPFAM" id="SSF49899">
    <property type="entry name" value="Concanavalin A-like lectins/glucanases"/>
    <property type="match status" value="1"/>
</dbReference>
<keyword evidence="12 13" id="KW-0143">Chaperone</keyword>
<dbReference type="PROSITE" id="PS00804">
    <property type="entry name" value="CALRETICULIN_2"/>
    <property type="match status" value="1"/>
</dbReference>
<keyword evidence="10" id="KW-0106">Calcium</keyword>
<evidence type="ECO:0000256" key="11">
    <source>
        <dbReference type="ARBA" id="ARBA00023157"/>
    </source>
</evidence>
<evidence type="ECO:0000256" key="8">
    <source>
        <dbReference type="ARBA" id="ARBA00022824"/>
    </source>
</evidence>
<evidence type="ECO:0000256" key="1">
    <source>
        <dbReference type="ARBA" id="ARBA00004319"/>
    </source>
</evidence>
<dbReference type="Gene3D" id="2.60.120.200">
    <property type="match status" value="2"/>
</dbReference>
<evidence type="ECO:0000256" key="4">
    <source>
        <dbReference type="ARBA" id="ARBA00022723"/>
    </source>
</evidence>
<dbReference type="InterPro" id="IPR009169">
    <property type="entry name" value="Calreticulin"/>
</dbReference>
<evidence type="ECO:0000256" key="9">
    <source>
        <dbReference type="ARBA" id="ARBA00022833"/>
    </source>
</evidence>
<dbReference type="FunFam" id="2.60.120.200:FF:000122">
    <property type="entry name" value="Calreticulin 3"/>
    <property type="match status" value="1"/>
</dbReference>
<evidence type="ECO:0000256" key="15">
    <source>
        <dbReference type="PIRSR" id="PIRSR002356-3"/>
    </source>
</evidence>
<evidence type="ECO:0000256" key="13">
    <source>
        <dbReference type="PIRNR" id="PIRNR002356"/>
    </source>
</evidence>
<evidence type="ECO:0000256" key="3">
    <source>
        <dbReference type="ARBA" id="ARBA00015837"/>
    </source>
</evidence>
<evidence type="ECO:0000256" key="16">
    <source>
        <dbReference type="RuleBase" id="RU362126"/>
    </source>
</evidence>
<proteinExistence type="inferred from homology"/>
<evidence type="ECO:0000313" key="19">
    <source>
        <dbReference type="Proteomes" id="UP000762676"/>
    </source>
</evidence>
<keyword evidence="11 15" id="KW-1015">Disulfide bond</keyword>
<keyword evidence="8 13" id="KW-0256">Endoplasmic reticulum</keyword>
<evidence type="ECO:0000256" key="7">
    <source>
        <dbReference type="ARBA" id="ARBA00022737"/>
    </source>
</evidence>
<dbReference type="GO" id="GO:0030246">
    <property type="term" value="F:carbohydrate binding"/>
    <property type="evidence" value="ECO:0007669"/>
    <property type="project" value="UniProtKB-KW"/>
</dbReference>
<dbReference type="InterPro" id="IPR013320">
    <property type="entry name" value="ConA-like_dom_sf"/>
</dbReference>
<evidence type="ECO:0000256" key="2">
    <source>
        <dbReference type="ARBA" id="ARBA00010983"/>
    </source>
</evidence>
<dbReference type="InterPro" id="IPR018124">
    <property type="entry name" value="Calret/calnex_CS"/>
</dbReference>
<dbReference type="PIRSF" id="PIRSF002356">
    <property type="entry name" value="Calreticulin"/>
    <property type="match status" value="1"/>
</dbReference>
<protein>
    <recommendedName>
        <fullName evidence="3 13">Calreticulin</fullName>
    </recommendedName>
</protein>
<dbReference type="Proteomes" id="UP000762676">
    <property type="component" value="Unassembled WGS sequence"/>
</dbReference>
<comment type="caution">
    <text evidence="18">The sequence shown here is derived from an EMBL/GenBank/DDBJ whole genome shotgun (WGS) entry which is preliminary data.</text>
</comment>
<dbReference type="GO" id="GO:0005788">
    <property type="term" value="C:endoplasmic reticulum lumen"/>
    <property type="evidence" value="ECO:0007669"/>
    <property type="project" value="UniProtKB-SubCell"/>
</dbReference>
<feature type="compositionally biased region" description="Acidic residues" evidence="17">
    <location>
        <begin position="389"/>
        <end position="415"/>
    </location>
</feature>
<dbReference type="PROSITE" id="PS00803">
    <property type="entry name" value="CALRETICULIN_1"/>
    <property type="match status" value="1"/>
</dbReference>
<feature type="binding site" evidence="14">
    <location>
        <position position="164"/>
    </location>
    <ligand>
        <name>an alpha-D-glucoside</name>
        <dbReference type="ChEBI" id="CHEBI:22390"/>
    </ligand>
</feature>
<evidence type="ECO:0000256" key="14">
    <source>
        <dbReference type="PIRSR" id="PIRSR002356-1"/>
    </source>
</evidence>
<evidence type="ECO:0000256" key="17">
    <source>
        <dbReference type="SAM" id="MobiDB-lite"/>
    </source>
</evidence>
<feature type="binding site" evidence="14">
    <location>
        <position position="138"/>
    </location>
    <ligand>
        <name>an alpha-D-glucoside</name>
        <dbReference type="ChEBI" id="CHEBI:22390"/>
    </ligand>
</feature>
<keyword evidence="5" id="KW-0732">Signal</keyword>
<dbReference type="PANTHER" id="PTHR11073:SF2">
    <property type="entry name" value="CALRETICULIN"/>
    <property type="match status" value="1"/>
</dbReference>
<evidence type="ECO:0000256" key="6">
    <source>
        <dbReference type="ARBA" id="ARBA00022734"/>
    </source>
</evidence>
<dbReference type="PROSITE" id="PS00805">
    <property type="entry name" value="CALRETICULIN_REPEAT"/>
    <property type="match status" value="1"/>
</dbReference>
<keyword evidence="4" id="KW-0479">Metal-binding</keyword>
<name>A0AAV4G5C3_9GAST</name>
<dbReference type="GO" id="GO:0006457">
    <property type="term" value="P:protein folding"/>
    <property type="evidence" value="ECO:0007669"/>
    <property type="project" value="InterPro"/>
</dbReference>
<sequence length="422" mass="48560">MCVRLLVFSYQCLAFTPCILPASVHGRCGRGTNMKIAFVFLLIGAALAEPTVYFKEEFDDSWEDRWVQSAHKSDLGKFKLSAGKFYGDAEKDKGIQTSQDARFYGLSAKFDKFSNEGKTLVIQFTVKHEQDIDCGGGYVKVFPSDLDQADMHGESPYNIMFGPDICGPGTKKVHVIFAYKGKNLLVKKDIRCKDDVYSHLYTLIVRPDNTYEVKIDNEKVESGELEADWDFLPPKKIPDTKPEDWDKPEHIPDPEAKKPDDWDDEMDGEWEPPMIDNPDYKGEWKPKKIDNPDYKGKWVHPEIDNPEYEADANLYRYSDFGVIGFDLWQVKSGTIFDNVLITDDVDYAEEFGKETWGKTKDPEKKMKEAQDEEERVKREEEEKKQKEEEGADKEDEEEDDAEADEPEEPEDDEEAESPKDEL</sequence>
<comment type="similarity">
    <text evidence="2 13 16">Belongs to the calreticulin family.</text>
</comment>
<dbReference type="PRINTS" id="PR00626">
    <property type="entry name" value="CALRETICULIN"/>
</dbReference>
<dbReference type="GO" id="GO:0036503">
    <property type="term" value="P:ERAD pathway"/>
    <property type="evidence" value="ECO:0007669"/>
    <property type="project" value="TreeGrafter"/>
</dbReference>
<dbReference type="EMBL" id="BMAT01011855">
    <property type="protein sequence ID" value="GFR80454.1"/>
    <property type="molecule type" value="Genomic_DNA"/>
</dbReference>
<dbReference type="Pfam" id="PF00262">
    <property type="entry name" value="Calreticulin"/>
    <property type="match status" value="2"/>
</dbReference>
<dbReference type="InterPro" id="IPR001580">
    <property type="entry name" value="Calret/calnex"/>
</dbReference>
<feature type="region of interest" description="Disordered" evidence="17">
    <location>
        <begin position="352"/>
        <end position="422"/>
    </location>
</feature>
<keyword evidence="9" id="KW-0862">Zinc</keyword>
<evidence type="ECO:0000256" key="12">
    <source>
        <dbReference type="ARBA" id="ARBA00023186"/>
    </source>
</evidence>
<evidence type="ECO:0000256" key="10">
    <source>
        <dbReference type="ARBA" id="ARBA00022837"/>
    </source>
</evidence>
<dbReference type="GO" id="GO:0005789">
    <property type="term" value="C:endoplasmic reticulum membrane"/>
    <property type="evidence" value="ECO:0007669"/>
    <property type="project" value="TreeGrafter"/>
</dbReference>
<comment type="subcellular location">
    <subcellularLocation>
        <location evidence="1 13">Endoplasmic reticulum lumen</location>
    </subcellularLocation>
</comment>
<feature type="compositionally biased region" description="Basic and acidic residues" evidence="17">
    <location>
        <begin position="236"/>
        <end position="260"/>
    </location>
</feature>
<feature type="compositionally biased region" description="Basic and acidic residues" evidence="17">
    <location>
        <begin position="352"/>
        <end position="388"/>
    </location>
</feature>